<dbReference type="EMBL" id="JAAGAX010000511">
    <property type="protein sequence ID" value="KAF2282109.1"/>
    <property type="molecule type" value="Genomic_DNA"/>
</dbReference>
<dbReference type="SUPFAM" id="SSF56925">
    <property type="entry name" value="OMPA-like"/>
    <property type="match status" value="1"/>
</dbReference>
<sequence>MFMTSRTQNQSSIPIIVEGKARPHPVDEYVGREIKKQRIMKGMSQNQLASRLGITFQQVQKYEKGTNRIVISRLYELARVLGIEIKDLISKLQNDLRPITDAGDATDATLREGDESSLEEFGHSYNDGKEVLMLVRAYRRIKSDKMRGAIHTLVKVMCAEQQRDDYEHSDADAELGYEHDSEFNAGEPRPMDFSRGEGASGFFASVQYKLAVHALEVLQWKTMSARAGSVSVGYSAGNVRLEAEGMYQNFLVDTRKYKDNPERAYRFAVSAPDENSTVVATRPKGPYHVTVENKEVTLASLMANLCYDLLPESSQISPSACVGGGGSLVRLLGVTGIRGIPSEGWGAVFRV</sequence>
<dbReference type="Gene3D" id="2.40.160.20">
    <property type="match status" value="1"/>
</dbReference>
<dbReference type="GO" id="GO:0003677">
    <property type="term" value="F:DNA binding"/>
    <property type="evidence" value="ECO:0007669"/>
    <property type="project" value="UniProtKB-KW"/>
</dbReference>
<evidence type="ECO:0000313" key="3">
    <source>
        <dbReference type="EMBL" id="KAF2282109.1"/>
    </source>
</evidence>
<organism evidence="3 4">
    <name type="scientific">Hevea brasiliensis</name>
    <name type="common">Para rubber tree</name>
    <name type="synonym">Siphonia brasiliensis</name>
    <dbReference type="NCBI Taxonomy" id="3981"/>
    <lineage>
        <taxon>Eukaryota</taxon>
        <taxon>Viridiplantae</taxon>
        <taxon>Streptophyta</taxon>
        <taxon>Embryophyta</taxon>
        <taxon>Tracheophyta</taxon>
        <taxon>Spermatophyta</taxon>
        <taxon>Magnoliopsida</taxon>
        <taxon>eudicotyledons</taxon>
        <taxon>Gunneridae</taxon>
        <taxon>Pentapetalae</taxon>
        <taxon>rosids</taxon>
        <taxon>fabids</taxon>
        <taxon>Malpighiales</taxon>
        <taxon>Euphorbiaceae</taxon>
        <taxon>Crotonoideae</taxon>
        <taxon>Micrandreae</taxon>
        <taxon>Hevea</taxon>
    </lineage>
</organism>
<dbReference type="Pfam" id="PF01617">
    <property type="entry name" value="Surface_Ag_2"/>
    <property type="match status" value="1"/>
</dbReference>
<dbReference type="InterPro" id="IPR001387">
    <property type="entry name" value="Cro/C1-type_HTH"/>
</dbReference>
<dbReference type="PANTHER" id="PTHR46558:SF4">
    <property type="entry name" value="DNA-BIDING PHAGE PROTEIN"/>
    <property type="match status" value="1"/>
</dbReference>
<dbReference type="SUPFAM" id="SSF47413">
    <property type="entry name" value="lambda repressor-like DNA-binding domains"/>
    <property type="match status" value="1"/>
</dbReference>
<keyword evidence="1" id="KW-0238">DNA-binding</keyword>
<evidence type="ECO:0000259" key="2">
    <source>
        <dbReference type="PROSITE" id="PS50943"/>
    </source>
</evidence>
<feature type="domain" description="HTH cro/C1-type" evidence="2">
    <location>
        <begin position="34"/>
        <end position="88"/>
    </location>
</feature>
<evidence type="ECO:0000256" key="1">
    <source>
        <dbReference type="ARBA" id="ARBA00023125"/>
    </source>
</evidence>
<dbReference type="PROSITE" id="PS50943">
    <property type="entry name" value="HTH_CROC1"/>
    <property type="match status" value="1"/>
</dbReference>
<dbReference type="Proteomes" id="UP000467840">
    <property type="component" value="Unassembled WGS sequence"/>
</dbReference>
<proteinExistence type="predicted"/>
<evidence type="ECO:0000313" key="4">
    <source>
        <dbReference type="Proteomes" id="UP000467840"/>
    </source>
</evidence>
<gene>
    <name evidence="3" type="ORF">GH714_042933</name>
</gene>
<dbReference type="SMART" id="SM00530">
    <property type="entry name" value="HTH_XRE"/>
    <property type="match status" value="1"/>
</dbReference>
<dbReference type="CDD" id="cd00093">
    <property type="entry name" value="HTH_XRE"/>
    <property type="match status" value="1"/>
</dbReference>
<dbReference type="Pfam" id="PF01381">
    <property type="entry name" value="HTH_3"/>
    <property type="match status" value="1"/>
</dbReference>
<comment type="caution">
    <text evidence="3">The sequence shown here is derived from an EMBL/GenBank/DDBJ whole genome shotgun (WGS) entry which is preliminary data.</text>
</comment>
<dbReference type="AlphaFoldDB" id="A0A6A6K3X1"/>
<reference evidence="3 4" key="1">
    <citation type="journal article" date="2020" name="Mol. Plant">
        <title>The Chromosome-Based Rubber Tree Genome Provides New Insights into Spurge Genome Evolution and Rubber Biosynthesis.</title>
        <authorList>
            <person name="Liu J."/>
            <person name="Shi C."/>
            <person name="Shi C.C."/>
            <person name="Li W."/>
            <person name="Zhang Q.J."/>
            <person name="Zhang Y."/>
            <person name="Li K."/>
            <person name="Lu H.F."/>
            <person name="Shi C."/>
            <person name="Zhu S.T."/>
            <person name="Xiao Z.Y."/>
            <person name="Nan H."/>
            <person name="Yue Y."/>
            <person name="Zhu X.G."/>
            <person name="Wu Y."/>
            <person name="Hong X.N."/>
            <person name="Fan G.Y."/>
            <person name="Tong Y."/>
            <person name="Zhang D."/>
            <person name="Mao C.L."/>
            <person name="Liu Y.L."/>
            <person name="Hao S.J."/>
            <person name="Liu W.Q."/>
            <person name="Lv M.Q."/>
            <person name="Zhang H.B."/>
            <person name="Liu Y."/>
            <person name="Hu-Tang G.R."/>
            <person name="Wang J.P."/>
            <person name="Wang J.H."/>
            <person name="Sun Y.H."/>
            <person name="Ni S.B."/>
            <person name="Chen W.B."/>
            <person name="Zhang X.C."/>
            <person name="Jiao Y.N."/>
            <person name="Eichler E.E."/>
            <person name="Li G.H."/>
            <person name="Liu X."/>
            <person name="Gao L.Z."/>
        </authorList>
    </citation>
    <scope>NUCLEOTIDE SEQUENCE [LARGE SCALE GENOMIC DNA]</scope>
    <source>
        <strain evidence="4">cv. GT1</strain>
        <tissue evidence="3">Leaf</tissue>
    </source>
</reference>
<dbReference type="InterPro" id="IPR002566">
    <property type="entry name" value="Msp4_OMP-like"/>
</dbReference>
<dbReference type="InterPro" id="IPR010982">
    <property type="entry name" value="Lambda_DNA-bd_dom_sf"/>
</dbReference>
<name>A0A6A6K3X1_HEVBR</name>
<accession>A0A6A6K3X1</accession>
<keyword evidence="4" id="KW-1185">Reference proteome</keyword>
<protein>
    <recommendedName>
        <fullName evidence="2">HTH cro/C1-type domain-containing protein</fullName>
    </recommendedName>
</protein>
<dbReference type="Gene3D" id="1.10.260.40">
    <property type="entry name" value="lambda repressor-like DNA-binding domains"/>
    <property type="match status" value="1"/>
</dbReference>
<dbReference type="InterPro" id="IPR011250">
    <property type="entry name" value="OMP/PagP_B-barrel"/>
</dbReference>
<dbReference type="PANTHER" id="PTHR46558">
    <property type="entry name" value="TRACRIPTIONAL REGULATORY PROTEIN-RELATED-RELATED"/>
    <property type="match status" value="1"/>
</dbReference>